<comment type="similarity">
    <text evidence="1">Belongs to the FMO family.</text>
</comment>
<dbReference type="EMBL" id="CDPU01000046">
    <property type="protein sequence ID" value="CEO54928.1"/>
    <property type="molecule type" value="Genomic_DNA"/>
</dbReference>
<evidence type="ECO:0000256" key="3">
    <source>
        <dbReference type="ARBA" id="ARBA00022827"/>
    </source>
</evidence>
<organism evidence="5">
    <name type="scientific">Bionectria ochroleuca</name>
    <name type="common">Gliocladium roseum</name>
    <dbReference type="NCBI Taxonomy" id="29856"/>
    <lineage>
        <taxon>Eukaryota</taxon>
        <taxon>Fungi</taxon>
        <taxon>Dikarya</taxon>
        <taxon>Ascomycota</taxon>
        <taxon>Pezizomycotina</taxon>
        <taxon>Sordariomycetes</taxon>
        <taxon>Hypocreomycetidae</taxon>
        <taxon>Hypocreales</taxon>
        <taxon>Bionectriaceae</taxon>
        <taxon>Clonostachys</taxon>
    </lineage>
</organism>
<keyword evidence="4" id="KW-0560">Oxidoreductase</keyword>
<evidence type="ECO:0000313" key="5">
    <source>
        <dbReference type="EMBL" id="CEO54928.1"/>
    </source>
</evidence>
<keyword evidence="2" id="KW-0285">Flavoprotein</keyword>
<proteinExistence type="inferred from homology"/>
<dbReference type="AlphaFoldDB" id="A0A0B7KBJ6"/>
<reference evidence="5" key="1">
    <citation type="submission" date="2015-01" db="EMBL/GenBank/DDBJ databases">
        <authorList>
            <person name="Durling Mikael"/>
        </authorList>
    </citation>
    <scope>NUCLEOTIDE SEQUENCE</scope>
</reference>
<protein>
    <submittedName>
        <fullName evidence="5">Uncharacterized protein</fullName>
    </submittedName>
</protein>
<accession>A0A0B7KBJ6</accession>
<dbReference type="InterPro" id="IPR020946">
    <property type="entry name" value="Flavin_mOase-like"/>
</dbReference>
<dbReference type="SUPFAM" id="SSF51905">
    <property type="entry name" value="FAD/NAD(P)-binding domain"/>
    <property type="match status" value="1"/>
</dbReference>
<dbReference type="GO" id="GO:0050661">
    <property type="term" value="F:NADP binding"/>
    <property type="evidence" value="ECO:0007669"/>
    <property type="project" value="InterPro"/>
</dbReference>
<keyword evidence="3" id="KW-0274">FAD</keyword>
<dbReference type="InterPro" id="IPR036188">
    <property type="entry name" value="FAD/NAD-bd_sf"/>
</dbReference>
<evidence type="ECO:0000256" key="4">
    <source>
        <dbReference type="ARBA" id="ARBA00023002"/>
    </source>
</evidence>
<gene>
    <name evidence="5" type="ORF">BN869_000010986_1</name>
</gene>
<dbReference type="GO" id="GO:0050660">
    <property type="term" value="F:flavin adenine dinucleotide binding"/>
    <property type="evidence" value="ECO:0007669"/>
    <property type="project" value="InterPro"/>
</dbReference>
<dbReference type="PANTHER" id="PTHR23023">
    <property type="entry name" value="DIMETHYLANILINE MONOOXYGENASE"/>
    <property type="match status" value="1"/>
</dbReference>
<dbReference type="Gene3D" id="3.50.50.60">
    <property type="entry name" value="FAD/NAD(P)-binding domain"/>
    <property type="match status" value="1"/>
</dbReference>
<dbReference type="Pfam" id="PF00743">
    <property type="entry name" value="FMO-like"/>
    <property type="match status" value="1"/>
</dbReference>
<dbReference type="GO" id="GO:0004499">
    <property type="term" value="F:N,N-dimethylaniline monooxygenase activity"/>
    <property type="evidence" value="ECO:0007669"/>
    <property type="project" value="InterPro"/>
</dbReference>
<dbReference type="InterPro" id="IPR050346">
    <property type="entry name" value="FMO-like"/>
</dbReference>
<sequence length="598" mass="67783">MEKFDCVVVGAGLYGLAAAKQFRALNQDSSLAIFEGESSIGGTWAQHRIYPGLKSNNLLGTYEYPDFPMAAEKFGVKENEHLPGSKIHAYLQAYAEHFGISDLIRFNSKVTVAEHMNEDEGGWQLTIRNVMTNQEVNVLTRGLVVATGITSEAFRPHFDGQETFRGKVFHGKDFPQHKATLEEGQTVTVFGATKFAWDAVYAYATAGVNVHWVVRSSGHGPCWMTPPYVTPFKKWIEELANTRVLTWFSPCVWGHADGYPRIRNFLHGTGPGRLLVELFWKFMENDVLSLNNYDSHPDTAKLKPWTKAFFTGPSFSIDNYDTSIWDVIKSDLVKVYIGELDHLSDDKVHLADGTELKCDALLAHTGWKHVPCIKFLPEGIETEMGLPHAIPQHSTDVDLGARESLLQVADEEILTRFPKLRKQPVWNADYVPMTEQKGIKSNDDISPYKPLSPYMLHRFMVPPTERLLRTRDIAFAGVIGNFSNPITAHLQGLWINAYLKGQLDNDPSAAVGNIEAMAKLHYETVLHNRFGKWRYPTDWGTNKTPGFIFDAVPYFDLLQQDLGLSSHRKRGLWTEMWSPYGPRDYMSVNEEWEKKHKE</sequence>
<name>A0A0B7KBJ6_BIOOC</name>
<evidence type="ECO:0000256" key="2">
    <source>
        <dbReference type="ARBA" id="ARBA00022630"/>
    </source>
</evidence>
<evidence type="ECO:0000256" key="1">
    <source>
        <dbReference type="ARBA" id="ARBA00009183"/>
    </source>
</evidence>